<dbReference type="EMBL" id="CAJPWZ010003262">
    <property type="protein sequence ID" value="CAG2255286.1"/>
    <property type="molecule type" value="Genomic_DNA"/>
</dbReference>
<sequence length="225" mass="24993">MIRQTFMADKFKGITDSENDSGSHINADVSAKTLSSCDDEDSTEDEDIHVVPPECLKKRWDIQRIIACSHLNADVSAKALSSCDDEDLTEDEDIVPPECLKKMESLNVSAKALSSCDDEDLTEDEDIVPPECLKKDGKSEYVLQLSDEEFKRISPEETCINNTDIKNDSTNLMADKFKDITDSENDSCSHINADVSAKALSSCDDEDLTEDEDIVPPECLKKMEV</sequence>
<organism evidence="1 2">
    <name type="scientific">Mytilus edulis</name>
    <name type="common">Blue mussel</name>
    <dbReference type="NCBI Taxonomy" id="6550"/>
    <lineage>
        <taxon>Eukaryota</taxon>
        <taxon>Metazoa</taxon>
        <taxon>Spiralia</taxon>
        <taxon>Lophotrochozoa</taxon>
        <taxon>Mollusca</taxon>
        <taxon>Bivalvia</taxon>
        <taxon>Autobranchia</taxon>
        <taxon>Pteriomorphia</taxon>
        <taxon>Mytilida</taxon>
        <taxon>Mytiloidea</taxon>
        <taxon>Mytilidae</taxon>
        <taxon>Mytilinae</taxon>
        <taxon>Mytilus</taxon>
    </lineage>
</organism>
<gene>
    <name evidence="1" type="ORF">MEDL_66708</name>
</gene>
<evidence type="ECO:0000313" key="1">
    <source>
        <dbReference type="EMBL" id="CAG2255286.1"/>
    </source>
</evidence>
<dbReference type="Proteomes" id="UP000683360">
    <property type="component" value="Unassembled WGS sequence"/>
</dbReference>
<proteinExistence type="predicted"/>
<protein>
    <submittedName>
        <fullName evidence="1">Uncharacterized protein</fullName>
    </submittedName>
</protein>
<dbReference type="AlphaFoldDB" id="A0A8S3VDF9"/>
<accession>A0A8S3VDF9</accession>
<reference evidence="1" key="1">
    <citation type="submission" date="2021-03" db="EMBL/GenBank/DDBJ databases">
        <authorList>
            <person name="Bekaert M."/>
        </authorList>
    </citation>
    <scope>NUCLEOTIDE SEQUENCE</scope>
</reference>
<evidence type="ECO:0000313" key="2">
    <source>
        <dbReference type="Proteomes" id="UP000683360"/>
    </source>
</evidence>
<comment type="caution">
    <text evidence="1">The sequence shown here is derived from an EMBL/GenBank/DDBJ whole genome shotgun (WGS) entry which is preliminary data.</text>
</comment>
<keyword evidence="2" id="KW-1185">Reference proteome</keyword>
<name>A0A8S3VDF9_MYTED</name>